<feature type="compositionally biased region" description="Gly residues" evidence="1">
    <location>
        <begin position="121"/>
        <end position="171"/>
    </location>
</feature>
<feature type="region of interest" description="Disordered" evidence="1">
    <location>
        <begin position="1"/>
        <end position="76"/>
    </location>
</feature>
<protein>
    <submittedName>
        <fullName evidence="2">Type III helper protein HrpW1</fullName>
    </submittedName>
</protein>
<feature type="compositionally biased region" description="Polar residues" evidence="1">
    <location>
        <begin position="1"/>
        <end position="15"/>
    </location>
</feature>
<name>A0AA40P133_9PSED</name>
<feature type="compositionally biased region" description="Low complexity" evidence="1">
    <location>
        <begin position="172"/>
        <end position="182"/>
    </location>
</feature>
<gene>
    <name evidence="2" type="ORF">ALO43_04180</name>
</gene>
<accession>A0AA40P133</accession>
<evidence type="ECO:0000313" key="3">
    <source>
        <dbReference type="Proteomes" id="UP000050523"/>
    </source>
</evidence>
<feature type="compositionally biased region" description="Polar residues" evidence="1">
    <location>
        <begin position="57"/>
        <end position="76"/>
    </location>
</feature>
<proteinExistence type="predicted"/>
<sequence length="287" mass="27183">MTIGINSMQASNTLDFSALNREGSQNKALSEQNTQKAVDPSSLLFASDKQKDVNFGQPDNSVQNSQDGGKAGDSQSKIMKLLTELLQALSDMLSGKDKKQDAGQEQNNGGGGGNQAPSNNGGLGTPPASGGGGGTPAAAGGGSGGGAPAAAGGGDSGGGAPAAAGGGGAPAAGGAPQSLASADGPSNNTGDAAKGSNPLESLLTELAAKPGHAGSAAELASATDPSGKVDSVKDASKAGAGAAATGHGQTEPVDKSAAKGDPADKQNTANVAAADAKPESDKAKVAA</sequence>
<feature type="compositionally biased region" description="Basic and acidic residues" evidence="1">
    <location>
        <begin position="252"/>
        <end position="264"/>
    </location>
</feature>
<dbReference type="AlphaFoldDB" id="A0AA40P133"/>
<feature type="compositionally biased region" description="Low complexity" evidence="1">
    <location>
        <begin position="237"/>
        <end position="248"/>
    </location>
</feature>
<feature type="region of interest" description="Disordered" evidence="1">
    <location>
        <begin position="92"/>
        <end position="287"/>
    </location>
</feature>
<feature type="compositionally biased region" description="Basic and acidic residues" evidence="1">
    <location>
        <begin position="276"/>
        <end position="287"/>
    </location>
</feature>
<comment type="caution">
    <text evidence="2">The sequence shown here is derived from an EMBL/GenBank/DDBJ whole genome shotgun (WGS) entry which is preliminary data.</text>
</comment>
<evidence type="ECO:0000313" key="2">
    <source>
        <dbReference type="EMBL" id="KPY94341.1"/>
    </source>
</evidence>
<dbReference type="RefSeq" id="WP_054998029.1">
    <property type="nucleotide sequence ID" value="NZ_LJRO01000384.1"/>
</dbReference>
<dbReference type="Proteomes" id="UP000050523">
    <property type="component" value="Unassembled WGS sequence"/>
</dbReference>
<reference evidence="2 3" key="1">
    <citation type="submission" date="2015-09" db="EMBL/GenBank/DDBJ databases">
        <title>Genome announcement of multiple Pseudomonas syringae strains.</title>
        <authorList>
            <person name="Thakur S."/>
            <person name="Wang P.W."/>
            <person name="Gong Y."/>
            <person name="Weir B.S."/>
            <person name="Guttman D.S."/>
        </authorList>
    </citation>
    <scope>NUCLEOTIDE SEQUENCE [LARGE SCALE GENOMIC DNA]</scope>
    <source>
        <strain evidence="2 3">ICMP9151</strain>
    </source>
</reference>
<dbReference type="EMBL" id="LJRO01000384">
    <property type="protein sequence ID" value="KPY94341.1"/>
    <property type="molecule type" value="Genomic_DNA"/>
</dbReference>
<evidence type="ECO:0000256" key="1">
    <source>
        <dbReference type="SAM" id="MobiDB-lite"/>
    </source>
</evidence>
<feature type="compositionally biased region" description="Polar residues" evidence="1">
    <location>
        <begin position="22"/>
        <end position="36"/>
    </location>
</feature>
<organism evidence="2 3">
    <name type="scientific">Pseudomonas tremae</name>
    <dbReference type="NCBI Taxonomy" id="200454"/>
    <lineage>
        <taxon>Bacteria</taxon>
        <taxon>Pseudomonadati</taxon>
        <taxon>Pseudomonadota</taxon>
        <taxon>Gammaproteobacteria</taxon>
        <taxon>Pseudomonadales</taxon>
        <taxon>Pseudomonadaceae</taxon>
        <taxon>Pseudomonas</taxon>
    </lineage>
</organism>